<evidence type="ECO:0000259" key="2">
    <source>
        <dbReference type="Pfam" id="PF13635"/>
    </source>
</evidence>
<dbReference type="Pfam" id="PF13173">
    <property type="entry name" value="AAA_14"/>
    <property type="match status" value="1"/>
</dbReference>
<dbReference type="InterPro" id="IPR025420">
    <property type="entry name" value="DUF4143"/>
</dbReference>
<dbReference type="EMBL" id="CACRTW010000027">
    <property type="protein sequence ID" value="VYU15681.1"/>
    <property type="molecule type" value="Genomic_DNA"/>
</dbReference>
<dbReference type="PANTHER" id="PTHR33295:SF20">
    <property type="entry name" value="ATPASE"/>
    <property type="match status" value="1"/>
</dbReference>
<dbReference type="RefSeq" id="WP_156599849.1">
    <property type="nucleotide sequence ID" value="NZ_CACRTW010000027.1"/>
</dbReference>
<dbReference type="Pfam" id="PF13635">
    <property type="entry name" value="DUF4143"/>
    <property type="match status" value="1"/>
</dbReference>
<name>A0A6N3CM09_9ACTN</name>
<reference evidence="3" key="1">
    <citation type="submission" date="2019-11" db="EMBL/GenBank/DDBJ databases">
        <authorList>
            <person name="Feng L."/>
        </authorList>
    </citation>
    <scope>NUCLEOTIDE SEQUENCE</scope>
    <source>
        <strain evidence="3">CaerofaciensLFYP39</strain>
    </source>
</reference>
<dbReference type="PANTHER" id="PTHR33295">
    <property type="entry name" value="ATPASE"/>
    <property type="match status" value="1"/>
</dbReference>
<accession>A0A6N3CM09</accession>
<evidence type="ECO:0000259" key="1">
    <source>
        <dbReference type="Pfam" id="PF13173"/>
    </source>
</evidence>
<gene>
    <name evidence="3" type="ORF">CALFYP39_01567</name>
</gene>
<feature type="domain" description="AAA" evidence="1">
    <location>
        <begin position="22"/>
        <end position="151"/>
    </location>
</feature>
<dbReference type="AlphaFoldDB" id="A0A6N3CM09"/>
<organism evidence="3">
    <name type="scientific">Collinsella aerofaciens</name>
    <dbReference type="NCBI Taxonomy" id="74426"/>
    <lineage>
        <taxon>Bacteria</taxon>
        <taxon>Bacillati</taxon>
        <taxon>Actinomycetota</taxon>
        <taxon>Coriobacteriia</taxon>
        <taxon>Coriobacteriales</taxon>
        <taxon>Coriobacteriaceae</taxon>
        <taxon>Collinsella</taxon>
    </lineage>
</organism>
<sequence length="401" mass="45575">MDLIDRKQYLDWLISWKDSHVIKVVSGVRRSGKSKLFEIYRGHLRDHGTTDTQVISLNFEDLEFESLTSYRTLYDYVSARLVPDKMNYVFLDEIQHVEHFEKAVDSLFIRDNVDLYITGSNAYLLSSELATLLSGRYVGLKMLPLSFKEFCSAKTNGGKAPTQLFDEYITRGSFPFIAETGIQGPQARDYLMSLYDTIVIRDVIERLKVSDVSTLRDITKFLLHNIGSRTSVKKISDTLSSNGNKTDQKTVAKYLKGLTDSLVLYSAPRYNVRGRQLLTTNGKYYAVDLGLRGALVKTQSSDIGHILENVVYLELLRRGYDVYVGDIDDGGIDFVALGSDETAYFQVSATTLDETTLNRELAPFKKVRDNYPKTLLTLDTLFADANYEGVRKRNVIDWLLE</sequence>
<proteinExistence type="predicted"/>
<feature type="domain" description="DUF4143" evidence="2">
    <location>
        <begin position="201"/>
        <end position="347"/>
    </location>
</feature>
<evidence type="ECO:0000313" key="3">
    <source>
        <dbReference type="EMBL" id="VYU15681.1"/>
    </source>
</evidence>
<dbReference type="InterPro" id="IPR041682">
    <property type="entry name" value="AAA_14"/>
</dbReference>
<protein>
    <recommendedName>
        <fullName evidence="4">AAA domain protein</fullName>
    </recommendedName>
</protein>
<dbReference type="SUPFAM" id="SSF52540">
    <property type="entry name" value="P-loop containing nucleoside triphosphate hydrolases"/>
    <property type="match status" value="1"/>
</dbReference>
<dbReference type="InterPro" id="IPR027417">
    <property type="entry name" value="P-loop_NTPase"/>
</dbReference>
<evidence type="ECO:0008006" key="4">
    <source>
        <dbReference type="Google" id="ProtNLM"/>
    </source>
</evidence>